<dbReference type="AlphaFoldDB" id="A0A0G0NDC2"/>
<name>A0A0G0NDC2_9BACT</name>
<protein>
    <recommendedName>
        <fullName evidence="4">DUF4352 domain-containing protein</fullName>
    </recommendedName>
</protein>
<gene>
    <name evidence="2" type="ORF">UT40_C0015G0005</name>
</gene>
<evidence type="ECO:0000313" key="3">
    <source>
        <dbReference type="Proteomes" id="UP000034690"/>
    </source>
</evidence>
<evidence type="ECO:0000256" key="1">
    <source>
        <dbReference type="SAM" id="Phobius"/>
    </source>
</evidence>
<reference evidence="2 3" key="1">
    <citation type="journal article" date="2015" name="Nature">
        <title>rRNA introns, odd ribosomes, and small enigmatic genomes across a large radiation of phyla.</title>
        <authorList>
            <person name="Brown C.T."/>
            <person name="Hug L.A."/>
            <person name="Thomas B.C."/>
            <person name="Sharon I."/>
            <person name="Castelle C.J."/>
            <person name="Singh A."/>
            <person name="Wilkins M.J."/>
            <person name="Williams K.H."/>
            <person name="Banfield J.F."/>
        </authorList>
    </citation>
    <scope>NUCLEOTIDE SEQUENCE [LARGE SCALE GENOMIC DNA]</scope>
</reference>
<dbReference type="Proteomes" id="UP000034690">
    <property type="component" value="Unassembled WGS sequence"/>
</dbReference>
<keyword evidence="1" id="KW-0472">Membrane</keyword>
<evidence type="ECO:0008006" key="4">
    <source>
        <dbReference type="Google" id="ProtNLM"/>
    </source>
</evidence>
<keyword evidence="1" id="KW-1133">Transmembrane helix</keyword>
<dbReference type="EMBL" id="LBWQ01000015">
    <property type="protein sequence ID" value="KKR13508.1"/>
    <property type="molecule type" value="Genomic_DNA"/>
</dbReference>
<comment type="caution">
    <text evidence="2">The sequence shown here is derived from an EMBL/GenBank/DDBJ whole genome shotgun (WGS) entry which is preliminary data.</text>
</comment>
<sequence>MKAKLIILILSLLLVISLFVNFLFYKKQNIYLSFDKSLSPTPTQTIKTPPTPIPTISVRAVKKTVIGKSITIPIKDSQGNTVNELKYTLDDYEITDEIIVNGKKANAVKGRAFLIVNITIDNPLGNSIQVNTRDYIRLSVNESENWVAPDIHNDPVEIQPIAGKVTRLGFPINEDDSNFSLQIGELNGQKEVINLE</sequence>
<feature type="transmembrane region" description="Helical" evidence="1">
    <location>
        <begin position="6"/>
        <end position="25"/>
    </location>
</feature>
<keyword evidence="1" id="KW-0812">Transmembrane</keyword>
<organism evidence="2 3">
    <name type="scientific">Candidatus Woesebacteria bacterium GW2011_GWA1_39_21b</name>
    <dbReference type="NCBI Taxonomy" id="1618551"/>
    <lineage>
        <taxon>Bacteria</taxon>
        <taxon>Candidatus Woeseibacteriota</taxon>
    </lineage>
</organism>
<proteinExistence type="predicted"/>
<accession>A0A0G0NDC2</accession>
<evidence type="ECO:0000313" key="2">
    <source>
        <dbReference type="EMBL" id="KKR13508.1"/>
    </source>
</evidence>